<name>A0A1U9M9H7_9HYPH</name>
<dbReference type="InterPro" id="IPR006037">
    <property type="entry name" value="RCK_C"/>
</dbReference>
<evidence type="ECO:0000256" key="7">
    <source>
        <dbReference type="SAM" id="Phobius"/>
    </source>
</evidence>
<organism evidence="9 10">
    <name type="scientific">Bartonella apihabitans</name>
    <dbReference type="NCBI Taxonomy" id="2750929"/>
    <lineage>
        <taxon>Bacteria</taxon>
        <taxon>Pseudomonadati</taxon>
        <taxon>Pseudomonadota</taxon>
        <taxon>Alphaproteobacteria</taxon>
        <taxon>Hyphomicrobiales</taxon>
        <taxon>Bartonellaceae</taxon>
        <taxon>Bartonella</taxon>
    </lineage>
</organism>
<dbReference type="InterPro" id="IPR036721">
    <property type="entry name" value="RCK_C_sf"/>
</dbReference>
<comment type="subcellular location">
    <subcellularLocation>
        <location evidence="1">Membrane</location>
        <topology evidence="1">Multi-pass membrane protein</topology>
    </subcellularLocation>
</comment>
<dbReference type="GO" id="GO:0005886">
    <property type="term" value="C:plasma membrane"/>
    <property type="evidence" value="ECO:0007669"/>
    <property type="project" value="TreeGrafter"/>
</dbReference>
<feature type="transmembrane region" description="Helical" evidence="7">
    <location>
        <begin position="184"/>
        <end position="209"/>
    </location>
</feature>
<evidence type="ECO:0000256" key="1">
    <source>
        <dbReference type="ARBA" id="ARBA00004141"/>
    </source>
</evidence>
<feature type="transmembrane region" description="Helical" evidence="7">
    <location>
        <begin position="66"/>
        <end position="86"/>
    </location>
</feature>
<evidence type="ECO:0000256" key="5">
    <source>
        <dbReference type="ARBA" id="ARBA00022989"/>
    </source>
</evidence>
<dbReference type="Proteomes" id="UP000189660">
    <property type="component" value="Chromosome"/>
</dbReference>
<feature type="domain" description="RCK C-terminal" evidence="8">
    <location>
        <begin position="217"/>
        <end position="300"/>
    </location>
</feature>
<dbReference type="Pfam" id="PF03600">
    <property type="entry name" value="CitMHS"/>
    <property type="match status" value="1"/>
</dbReference>
<feature type="transmembrane region" description="Helical" evidence="7">
    <location>
        <begin position="577"/>
        <end position="597"/>
    </location>
</feature>
<dbReference type="SUPFAM" id="SSF116726">
    <property type="entry name" value="TrkA C-terminal domain-like"/>
    <property type="match status" value="2"/>
</dbReference>
<feature type="domain" description="RCK C-terminal" evidence="8">
    <location>
        <begin position="306"/>
        <end position="391"/>
    </location>
</feature>
<dbReference type="GO" id="GO:0006813">
    <property type="term" value="P:potassium ion transport"/>
    <property type="evidence" value="ECO:0007669"/>
    <property type="project" value="InterPro"/>
</dbReference>
<feature type="transmembrane region" description="Helical" evidence="7">
    <location>
        <begin position="7"/>
        <end position="30"/>
    </location>
</feature>
<dbReference type="PANTHER" id="PTHR43652:SF2">
    <property type="entry name" value="BASIC AMINO ACID ANTIPORTER YFCC-RELATED"/>
    <property type="match status" value="1"/>
</dbReference>
<evidence type="ECO:0000313" key="10">
    <source>
        <dbReference type="Proteomes" id="UP000189660"/>
    </source>
</evidence>
<dbReference type="Pfam" id="PF02080">
    <property type="entry name" value="TrkA_C"/>
    <property type="match status" value="2"/>
</dbReference>
<dbReference type="EMBL" id="CP015820">
    <property type="protein sequence ID" value="AQT42160.1"/>
    <property type="molecule type" value="Genomic_DNA"/>
</dbReference>
<dbReference type="Gene3D" id="3.30.70.1450">
    <property type="entry name" value="Regulator of K+ conductance, C-terminal domain"/>
    <property type="match status" value="2"/>
</dbReference>
<feature type="transmembrane region" description="Helical" evidence="7">
    <location>
        <begin position="538"/>
        <end position="557"/>
    </location>
</feature>
<dbReference type="PANTHER" id="PTHR43652">
    <property type="entry name" value="BASIC AMINO ACID ANTIPORTER YFCC-RELATED"/>
    <property type="match status" value="1"/>
</dbReference>
<reference evidence="9 10" key="1">
    <citation type="submission" date="2016-11" db="EMBL/GenBank/DDBJ databases">
        <title>Comparative genomics of Bartonella apis.</title>
        <authorList>
            <person name="Engel P."/>
        </authorList>
    </citation>
    <scope>NUCLEOTIDE SEQUENCE [LARGE SCALE GENOMIC DNA]</scope>
    <source>
        <strain evidence="9 10">BBC0178</strain>
    </source>
</reference>
<feature type="transmembrane region" description="Helical" evidence="7">
    <location>
        <begin position="144"/>
        <end position="164"/>
    </location>
</feature>
<dbReference type="KEGG" id="bapa:BBC0178_006640"/>
<feature type="transmembrane region" description="Helical" evidence="7">
    <location>
        <begin position="408"/>
        <end position="441"/>
    </location>
</feature>
<evidence type="ECO:0000256" key="3">
    <source>
        <dbReference type="ARBA" id="ARBA00022692"/>
    </source>
</evidence>
<sequence length="600" mass="64539">MNKRGGWHLIMTADQIMAFSIIGLMMAVFIWDRFRYDVVAVLTLLLACAVGIVSPKEAFKGFSDDIVIIVASALLVSAGVARSGIMELIIQRVWPDVKSVRLQLCFLVIVVTVLSAFVKNIGALAIMLPIAFQFARRSNVSPSIFLMPMSFGALLGGLMTQIGTSPNVVVSAMREHLVGKSFTMFDFTPVGATVAAVGVLYLVFFSWLVPARARKSASPANGPASRDYISEARVVSGSTVIGKQISDLVKPAAGDAMVLQIIRNKTLISPLPDFALAEGDTVVLEGTHSGLDSVINAAKLDIAKGRDVQTGDKLRQIDVVEAVVTDNSPLIGINAKRLNLFDRYDVNLLALSRPQERVRQRLGDIVFRLGDVIVLQGRDDIIPDLLQELKCLPLAKRNIMFGSLRHGLVPLTILFIAIVATALQIVPVALAFFAAAVAMIVFRVIPARDAYQALDGQILVMLAALIPVSETLEKTGCTKIIGHWLSMFASSLPPSGALAVILVAAMLVTPFLNNAATVMVMAPIATSFAESLQFKPEAFLMAVAIGAGCDFLTPIGHQCNMLVMGPGGYHFSDYPRLGAPLSFLIAVVSVPMLMWVWPLT</sequence>
<dbReference type="InterPro" id="IPR051679">
    <property type="entry name" value="DASS-Related_Transporters"/>
</dbReference>
<evidence type="ECO:0000259" key="8">
    <source>
        <dbReference type="PROSITE" id="PS51202"/>
    </source>
</evidence>
<protein>
    <submittedName>
        <fullName evidence="9">Di-and tricarboxylate transporter</fullName>
    </submittedName>
</protein>
<keyword evidence="5 7" id="KW-1133">Transmembrane helix</keyword>
<keyword evidence="10" id="KW-1185">Reference proteome</keyword>
<feature type="transmembrane region" description="Helical" evidence="7">
    <location>
        <begin position="106"/>
        <end position="132"/>
    </location>
</feature>
<keyword evidence="2" id="KW-0813">Transport</keyword>
<feature type="transmembrane region" description="Helical" evidence="7">
    <location>
        <begin position="36"/>
        <end position="54"/>
    </location>
</feature>
<dbReference type="GO" id="GO:0008324">
    <property type="term" value="F:monoatomic cation transmembrane transporter activity"/>
    <property type="evidence" value="ECO:0007669"/>
    <property type="project" value="InterPro"/>
</dbReference>
<keyword evidence="4" id="KW-0677">Repeat</keyword>
<accession>A0A1U9M9H7</accession>
<evidence type="ECO:0000256" key="2">
    <source>
        <dbReference type="ARBA" id="ARBA00022448"/>
    </source>
</evidence>
<evidence type="ECO:0000256" key="6">
    <source>
        <dbReference type="ARBA" id="ARBA00023136"/>
    </source>
</evidence>
<proteinExistence type="predicted"/>
<keyword evidence="6 7" id="KW-0472">Membrane</keyword>
<dbReference type="PROSITE" id="PS51202">
    <property type="entry name" value="RCK_C"/>
    <property type="match status" value="2"/>
</dbReference>
<keyword evidence="3 7" id="KW-0812">Transmembrane</keyword>
<evidence type="ECO:0000256" key="4">
    <source>
        <dbReference type="ARBA" id="ARBA00022737"/>
    </source>
</evidence>
<dbReference type="InterPro" id="IPR004680">
    <property type="entry name" value="Cit_transptr-like_dom"/>
</dbReference>
<dbReference type="AlphaFoldDB" id="A0A1U9M9H7"/>
<gene>
    <name evidence="9" type="ORF">BBC0178_006640</name>
</gene>
<evidence type="ECO:0000313" key="9">
    <source>
        <dbReference type="EMBL" id="AQT42160.1"/>
    </source>
</evidence>